<dbReference type="GO" id="GO:0004065">
    <property type="term" value="F:arylsulfatase activity"/>
    <property type="evidence" value="ECO:0007669"/>
    <property type="project" value="TreeGrafter"/>
</dbReference>
<dbReference type="InterPro" id="IPR017850">
    <property type="entry name" value="Alkaline_phosphatase_core_sf"/>
</dbReference>
<dbReference type="SUPFAM" id="SSF53649">
    <property type="entry name" value="Alkaline phosphatase-like"/>
    <property type="match status" value="2"/>
</dbReference>
<dbReference type="PANTHER" id="PTHR46615">
    <property type="entry name" value="ARYLSULFATASE K"/>
    <property type="match status" value="1"/>
</dbReference>
<evidence type="ECO:0000259" key="1">
    <source>
        <dbReference type="Pfam" id="PF16347"/>
    </source>
</evidence>
<feature type="non-terminal residue" evidence="2">
    <location>
        <position position="1"/>
    </location>
</feature>
<accession>X1AWF2</accession>
<dbReference type="GO" id="GO:0015024">
    <property type="term" value="F:glucuronate-2-sulfatase activity"/>
    <property type="evidence" value="ECO:0007669"/>
    <property type="project" value="TreeGrafter"/>
</dbReference>
<protein>
    <recommendedName>
        <fullName evidence="1">N-sulphoglucosamine sulphohydrolase C-terminal domain-containing protein</fullName>
    </recommendedName>
</protein>
<organism evidence="2">
    <name type="scientific">marine sediment metagenome</name>
    <dbReference type="NCBI Taxonomy" id="412755"/>
    <lineage>
        <taxon>unclassified sequences</taxon>
        <taxon>metagenomes</taxon>
        <taxon>ecological metagenomes</taxon>
    </lineage>
</organism>
<sequence length="130" mass="15224">HTTFGLGNHTISTERWQYIHYFDGSAELYDLHKDPNEFVNLANDPEFAGTKTKLRQYLPEEPQWKYYVRYHNYKAVVPADGSAMKLFDLAYRNDVNEQKNIAKDYPEVVSKVENWLTENPPGTKYLTMAD</sequence>
<dbReference type="AlphaFoldDB" id="X1AWF2"/>
<dbReference type="InterPro" id="IPR051849">
    <property type="entry name" value="GAG-degrading_sulfatase"/>
</dbReference>
<dbReference type="Pfam" id="PF16347">
    <property type="entry name" value="SGSH_C"/>
    <property type="match status" value="1"/>
</dbReference>
<gene>
    <name evidence="2" type="ORF">S01H4_32337</name>
</gene>
<dbReference type="PANTHER" id="PTHR46615:SF1">
    <property type="entry name" value="ARYLSULFATASE K"/>
    <property type="match status" value="1"/>
</dbReference>
<reference evidence="2" key="1">
    <citation type="journal article" date="2014" name="Front. Microbiol.">
        <title>High frequency of phylogenetically diverse reductive dehalogenase-homologous genes in deep subseafloor sedimentary metagenomes.</title>
        <authorList>
            <person name="Kawai M."/>
            <person name="Futagami T."/>
            <person name="Toyoda A."/>
            <person name="Takaki Y."/>
            <person name="Nishi S."/>
            <person name="Hori S."/>
            <person name="Arai W."/>
            <person name="Tsubouchi T."/>
            <person name="Morono Y."/>
            <person name="Uchiyama I."/>
            <person name="Ito T."/>
            <person name="Fujiyama A."/>
            <person name="Inagaki F."/>
            <person name="Takami H."/>
        </authorList>
    </citation>
    <scope>NUCLEOTIDE SEQUENCE</scope>
    <source>
        <strain evidence="2">Expedition CK06-06</strain>
    </source>
</reference>
<evidence type="ECO:0000313" key="2">
    <source>
        <dbReference type="EMBL" id="GAG87439.1"/>
    </source>
</evidence>
<name>X1AWF2_9ZZZZ</name>
<proteinExistence type="predicted"/>
<dbReference type="Gene3D" id="3.40.720.10">
    <property type="entry name" value="Alkaline Phosphatase, subunit A"/>
    <property type="match status" value="1"/>
</dbReference>
<dbReference type="InterPro" id="IPR032506">
    <property type="entry name" value="SGSH_C"/>
</dbReference>
<feature type="domain" description="N-sulphoglucosamine sulphohydrolase C-terminal" evidence="1">
    <location>
        <begin position="9"/>
        <end position="60"/>
    </location>
</feature>
<dbReference type="EMBL" id="BART01016890">
    <property type="protein sequence ID" value="GAG87439.1"/>
    <property type="molecule type" value="Genomic_DNA"/>
</dbReference>
<comment type="caution">
    <text evidence="2">The sequence shown here is derived from an EMBL/GenBank/DDBJ whole genome shotgun (WGS) entry which is preliminary data.</text>
</comment>